<evidence type="ECO:0000256" key="4">
    <source>
        <dbReference type="ARBA" id="ARBA00022801"/>
    </source>
</evidence>
<keyword evidence="1 6" id="KW-1277">Toxin-antitoxin system</keyword>
<sequence length="135" mass="15175">MNSSRILVDNNALSDLFVGDEGLQADAERLRRKFRDWMAPPLCRYEFGNVLRTYVRAGRRTEEVAQSMLGKGLGMVRFCEEPSDEVILGVAMASNLTFYDATYVACARALSLTLYTRDGDILRNCPDVARRISEA</sequence>
<feature type="domain" description="PIN" evidence="7">
    <location>
        <begin position="6"/>
        <end position="123"/>
    </location>
</feature>
<dbReference type="Proteomes" id="UP001218638">
    <property type="component" value="Chromosome"/>
</dbReference>
<dbReference type="PANTHER" id="PTHR35901:SF1">
    <property type="entry name" value="EXONUCLEASE VAPC9"/>
    <property type="match status" value="1"/>
</dbReference>
<dbReference type="GO" id="GO:0016787">
    <property type="term" value="F:hydrolase activity"/>
    <property type="evidence" value="ECO:0007669"/>
    <property type="project" value="UniProtKB-KW"/>
</dbReference>
<feature type="binding site" evidence="6">
    <location>
        <position position="9"/>
    </location>
    <ligand>
        <name>Mg(2+)</name>
        <dbReference type="ChEBI" id="CHEBI:18420"/>
    </ligand>
</feature>
<dbReference type="GO" id="GO:0000287">
    <property type="term" value="F:magnesium ion binding"/>
    <property type="evidence" value="ECO:0007669"/>
    <property type="project" value="UniProtKB-UniRule"/>
</dbReference>
<dbReference type="PANTHER" id="PTHR35901">
    <property type="entry name" value="RIBONUCLEASE VAPC3"/>
    <property type="match status" value="1"/>
</dbReference>
<keyword evidence="2 6" id="KW-0540">Nuclease</keyword>
<gene>
    <name evidence="6" type="primary">vapC</name>
    <name evidence="8" type="ORF">PXH66_20605</name>
</gene>
<dbReference type="InterPro" id="IPR002716">
    <property type="entry name" value="PIN_dom"/>
</dbReference>
<dbReference type="RefSeq" id="WP_330931986.1">
    <property type="nucleotide sequence ID" value="NZ_CP119075.1"/>
</dbReference>
<dbReference type="AlphaFoldDB" id="A0AAE9ZVA3"/>
<dbReference type="CDD" id="cd09873">
    <property type="entry name" value="PIN_Pae0151-like"/>
    <property type="match status" value="1"/>
</dbReference>
<reference evidence="8" key="1">
    <citation type="submission" date="2023-03" db="EMBL/GenBank/DDBJ databases">
        <title>Lomoglobus Profundus gen. nov., sp. nov., a novel member of the phylum Verrucomicrobia, isolated from deep-marine sediment of South China Sea.</title>
        <authorList>
            <person name="Ahmad T."/>
            <person name="Ishaq S.E."/>
            <person name="Wang F."/>
        </authorList>
    </citation>
    <scope>NUCLEOTIDE SEQUENCE</scope>
    <source>
        <strain evidence="8">LMO-M01</strain>
    </source>
</reference>
<evidence type="ECO:0000256" key="1">
    <source>
        <dbReference type="ARBA" id="ARBA00022649"/>
    </source>
</evidence>
<keyword evidence="6" id="KW-0800">Toxin</keyword>
<evidence type="ECO:0000259" key="7">
    <source>
        <dbReference type="Pfam" id="PF01850"/>
    </source>
</evidence>
<keyword evidence="5 6" id="KW-0460">Magnesium</keyword>
<dbReference type="Pfam" id="PF01850">
    <property type="entry name" value="PIN"/>
    <property type="match status" value="1"/>
</dbReference>
<evidence type="ECO:0000256" key="2">
    <source>
        <dbReference type="ARBA" id="ARBA00022722"/>
    </source>
</evidence>
<proteinExistence type="inferred from homology"/>
<comment type="function">
    <text evidence="6">Toxic component of a toxin-antitoxin (TA) system. An RNase.</text>
</comment>
<name>A0AAE9ZVA3_9BACT</name>
<feature type="binding site" evidence="6">
    <location>
        <position position="100"/>
    </location>
    <ligand>
        <name>Mg(2+)</name>
        <dbReference type="ChEBI" id="CHEBI:18420"/>
    </ligand>
</feature>
<dbReference type="InterPro" id="IPR051619">
    <property type="entry name" value="TypeII_TA_RNase_PINc/VapC"/>
</dbReference>
<evidence type="ECO:0000313" key="9">
    <source>
        <dbReference type="Proteomes" id="UP001218638"/>
    </source>
</evidence>
<evidence type="ECO:0000256" key="5">
    <source>
        <dbReference type="ARBA" id="ARBA00022842"/>
    </source>
</evidence>
<evidence type="ECO:0000256" key="6">
    <source>
        <dbReference type="HAMAP-Rule" id="MF_00265"/>
    </source>
</evidence>
<dbReference type="KEGG" id="slom:PXH66_20605"/>
<protein>
    <recommendedName>
        <fullName evidence="6">Ribonuclease VapC</fullName>
        <shortName evidence="6">RNase VapC</shortName>
        <ecNumber evidence="6">3.1.-.-</ecNumber>
    </recommendedName>
    <alternativeName>
        <fullName evidence="6">Toxin VapC</fullName>
    </alternativeName>
</protein>
<accession>A0AAE9ZVA3</accession>
<comment type="similarity">
    <text evidence="6">Belongs to the PINc/VapC protein family.</text>
</comment>
<keyword evidence="4 6" id="KW-0378">Hydrolase</keyword>
<organism evidence="8 9">
    <name type="scientific">Synoicihabitans lomoniglobus</name>
    <dbReference type="NCBI Taxonomy" id="2909285"/>
    <lineage>
        <taxon>Bacteria</taxon>
        <taxon>Pseudomonadati</taxon>
        <taxon>Verrucomicrobiota</taxon>
        <taxon>Opitutia</taxon>
        <taxon>Opitutales</taxon>
        <taxon>Opitutaceae</taxon>
        <taxon>Synoicihabitans</taxon>
    </lineage>
</organism>
<comment type="cofactor">
    <cofactor evidence="6">
        <name>Mg(2+)</name>
        <dbReference type="ChEBI" id="CHEBI:18420"/>
    </cofactor>
</comment>
<dbReference type="SUPFAM" id="SSF88723">
    <property type="entry name" value="PIN domain-like"/>
    <property type="match status" value="1"/>
</dbReference>
<dbReference type="EC" id="3.1.-.-" evidence="6"/>
<keyword evidence="3 6" id="KW-0479">Metal-binding</keyword>
<dbReference type="InterPro" id="IPR022907">
    <property type="entry name" value="VapC_family"/>
</dbReference>
<dbReference type="EMBL" id="CP119075">
    <property type="protein sequence ID" value="WED64752.1"/>
    <property type="molecule type" value="Genomic_DNA"/>
</dbReference>
<evidence type="ECO:0000256" key="3">
    <source>
        <dbReference type="ARBA" id="ARBA00022723"/>
    </source>
</evidence>
<evidence type="ECO:0000313" key="8">
    <source>
        <dbReference type="EMBL" id="WED64752.1"/>
    </source>
</evidence>
<dbReference type="GO" id="GO:0004540">
    <property type="term" value="F:RNA nuclease activity"/>
    <property type="evidence" value="ECO:0007669"/>
    <property type="project" value="InterPro"/>
</dbReference>
<dbReference type="InterPro" id="IPR029060">
    <property type="entry name" value="PIN-like_dom_sf"/>
</dbReference>
<dbReference type="InterPro" id="IPR044153">
    <property type="entry name" value="PIN_Pae0151-like"/>
</dbReference>
<dbReference type="Gene3D" id="3.40.50.1010">
    <property type="entry name" value="5'-nuclease"/>
    <property type="match status" value="1"/>
</dbReference>
<dbReference type="HAMAP" id="MF_00265">
    <property type="entry name" value="VapC_Nob1"/>
    <property type="match status" value="1"/>
</dbReference>
<dbReference type="GO" id="GO:0090729">
    <property type="term" value="F:toxin activity"/>
    <property type="evidence" value="ECO:0007669"/>
    <property type="project" value="UniProtKB-KW"/>
</dbReference>
<keyword evidence="9" id="KW-1185">Reference proteome</keyword>